<dbReference type="AlphaFoldDB" id="K6XH34"/>
<gene>
    <name evidence="2" type="ORF">KILIM_106_00030</name>
</gene>
<evidence type="ECO:0000313" key="3">
    <source>
        <dbReference type="Proteomes" id="UP000008366"/>
    </source>
</evidence>
<dbReference type="Proteomes" id="UP000008366">
    <property type="component" value="Unassembled WGS sequence"/>
</dbReference>
<dbReference type="STRING" id="1184609.KILIM_106_00030"/>
<accession>K6XH34</accession>
<organism evidence="2 3">
    <name type="scientific">Kineosphaera limosa NBRC 100340</name>
    <dbReference type="NCBI Taxonomy" id="1184609"/>
    <lineage>
        <taxon>Bacteria</taxon>
        <taxon>Bacillati</taxon>
        <taxon>Actinomycetota</taxon>
        <taxon>Actinomycetes</taxon>
        <taxon>Micrococcales</taxon>
        <taxon>Dermatophilaceae</taxon>
        <taxon>Kineosphaera</taxon>
    </lineage>
</organism>
<evidence type="ECO:0000313" key="2">
    <source>
        <dbReference type="EMBL" id="GAB98154.1"/>
    </source>
</evidence>
<comment type="caution">
    <text evidence="2">The sequence shown here is derived from an EMBL/GenBank/DDBJ whole genome shotgun (WGS) entry which is preliminary data.</text>
</comment>
<protein>
    <submittedName>
        <fullName evidence="2">Uncharacterized protein</fullName>
    </submittedName>
</protein>
<evidence type="ECO:0000256" key="1">
    <source>
        <dbReference type="SAM" id="MobiDB-lite"/>
    </source>
</evidence>
<sequence length="83" mass="9215">MTAVDLQVVAEHGQWAVYLVRVDEAGAGRDLLRCFRSQREAEVFADAARRSAYRRSLPDPSGAPMRRTTQADTDPLGPEGDRQ</sequence>
<name>K6XH34_9MICO</name>
<proteinExistence type="predicted"/>
<reference evidence="2 3" key="1">
    <citation type="submission" date="2012-08" db="EMBL/GenBank/DDBJ databases">
        <title>Whole genome shotgun sequence of Kineosphaera limosa NBRC 100340.</title>
        <authorList>
            <person name="Yoshida I."/>
            <person name="Isaki S."/>
            <person name="Hosoyama A."/>
            <person name="Tsuchikane K."/>
            <person name="Katsumata H."/>
            <person name="Ando Y."/>
            <person name="Ohji S."/>
            <person name="Hamada M."/>
            <person name="Tamura T."/>
            <person name="Yamazoe A."/>
            <person name="Yamazaki S."/>
            <person name="Fujita N."/>
        </authorList>
    </citation>
    <scope>NUCLEOTIDE SEQUENCE [LARGE SCALE GENOMIC DNA]</scope>
    <source>
        <strain evidence="2 3">NBRC 100340</strain>
    </source>
</reference>
<dbReference type="RefSeq" id="WP_006594686.1">
    <property type="nucleotide sequence ID" value="NZ_BAHD01000106.1"/>
</dbReference>
<feature type="region of interest" description="Disordered" evidence="1">
    <location>
        <begin position="50"/>
        <end position="83"/>
    </location>
</feature>
<keyword evidence="3" id="KW-1185">Reference proteome</keyword>
<dbReference type="EMBL" id="BAHD01000106">
    <property type="protein sequence ID" value="GAB98154.1"/>
    <property type="molecule type" value="Genomic_DNA"/>
</dbReference>